<sequence>MFTDTAEVDFVPAVIDVFLRHLRGEIDTATEDRTYPGDFHERSRQPGYPRHGDESPLGRGLGSHSFHPGQQPVPGGHDYRFAAGPVRRGFQRAADEDVRRHHRHHRGEGPDYSPFRVLIISAGGRREGGQILPVIMRIADIREHRAIPEIAFLGFGHAREGQTFHSGEAVQTGPQVLPAFHAIGDTLRRRVSDIFVELGKTLAGDPLDRPVRKFGR</sequence>
<evidence type="ECO:0000313" key="3">
    <source>
        <dbReference type="Proteomes" id="UP001601442"/>
    </source>
</evidence>
<dbReference type="EMBL" id="JBIAMT010000003">
    <property type="protein sequence ID" value="MFF0498804.1"/>
    <property type="molecule type" value="Genomic_DNA"/>
</dbReference>
<organism evidence="2 3">
    <name type="scientific">Nocardia aobensis</name>
    <dbReference type="NCBI Taxonomy" id="257277"/>
    <lineage>
        <taxon>Bacteria</taxon>
        <taxon>Bacillati</taxon>
        <taxon>Actinomycetota</taxon>
        <taxon>Actinomycetes</taxon>
        <taxon>Mycobacteriales</taxon>
        <taxon>Nocardiaceae</taxon>
        <taxon>Nocardia</taxon>
    </lineage>
</organism>
<name>A0ABW6P6M5_9NOCA</name>
<dbReference type="RefSeq" id="WP_387396549.1">
    <property type="nucleotide sequence ID" value="NZ_JBIAMT010000003.1"/>
</dbReference>
<keyword evidence="3" id="KW-1185">Reference proteome</keyword>
<dbReference type="Proteomes" id="UP001601442">
    <property type="component" value="Unassembled WGS sequence"/>
</dbReference>
<reference evidence="2 3" key="1">
    <citation type="submission" date="2024-10" db="EMBL/GenBank/DDBJ databases">
        <title>The Natural Products Discovery Center: Release of the First 8490 Sequenced Strains for Exploring Actinobacteria Biosynthetic Diversity.</title>
        <authorList>
            <person name="Kalkreuter E."/>
            <person name="Kautsar S.A."/>
            <person name="Yang D."/>
            <person name="Bader C.D."/>
            <person name="Teijaro C.N."/>
            <person name="Fluegel L."/>
            <person name="Davis C.M."/>
            <person name="Simpson J.R."/>
            <person name="Lauterbach L."/>
            <person name="Steele A.D."/>
            <person name="Gui C."/>
            <person name="Meng S."/>
            <person name="Li G."/>
            <person name="Viehrig K."/>
            <person name="Ye F."/>
            <person name="Su P."/>
            <person name="Kiefer A.F."/>
            <person name="Nichols A."/>
            <person name="Cepeda A.J."/>
            <person name="Yan W."/>
            <person name="Fan B."/>
            <person name="Jiang Y."/>
            <person name="Adhikari A."/>
            <person name="Zheng C.-J."/>
            <person name="Schuster L."/>
            <person name="Cowan T.M."/>
            <person name="Smanski M.J."/>
            <person name="Chevrette M.G."/>
            <person name="De Carvalho L.P.S."/>
            <person name="Shen B."/>
        </authorList>
    </citation>
    <scope>NUCLEOTIDE SEQUENCE [LARGE SCALE GENOMIC DNA]</scope>
    <source>
        <strain evidence="2 3">NPDC004119</strain>
    </source>
</reference>
<feature type="compositionally biased region" description="Basic and acidic residues" evidence="1">
    <location>
        <begin position="31"/>
        <end position="56"/>
    </location>
</feature>
<evidence type="ECO:0000256" key="1">
    <source>
        <dbReference type="SAM" id="MobiDB-lite"/>
    </source>
</evidence>
<proteinExistence type="predicted"/>
<comment type="caution">
    <text evidence="2">The sequence shown here is derived from an EMBL/GenBank/DDBJ whole genome shotgun (WGS) entry which is preliminary data.</text>
</comment>
<gene>
    <name evidence="2" type="ORF">ACFYU5_20530</name>
</gene>
<accession>A0ABW6P6M5</accession>
<protein>
    <submittedName>
        <fullName evidence="2">Uncharacterized protein</fullName>
    </submittedName>
</protein>
<feature type="region of interest" description="Disordered" evidence="1">
    <location>
        <begin position="31"/>
        <end position="82"/>
    </location>
</feature>
<evidence type="ECO:0000313" key="2">
    <source>
        <dbReference type="EMBL" id="MFF0498804.1"/>
    </source>
</evidence>